<dbReference type="Pfam" id="PF02902">
    <property type="entry name" value="Peptidase_C48"/>
    <property type="match status" value="1"/>
</dbReference>
<dbReference type="InterPro" id="IPR003653">
    <property type="entry name" value="Peptidase_C48_C"/>
</dbReference>
<protein>
    <recommendedName>
        <fullName evidence="5">Ubiquitin-like protease family profile domain-containing protein</fullName>
    </recommendedName>
</protein>
<evidence type="ECO:0000256" key="4">
    <source>
        <dbReference type="SAM" id="MobiDB-lite"/>
    </source>
</evidence>
<evidence type="ECO:0000256" key="3">
    <source>
        <dbReference type="ARBA" id="ARBA00022801"/>
    </source>
</evidence>
<dbReference type="InterPro" id="IPR038765">
    <property type="entry name" value="Papain-like_cys_pep_sf"/>
</dbReference>
<reference evidence="6 7" key="1">
    <citation type="journal article" date="2024" name="J Genomics">
        <title>Draft genome sequencing and assembly of Favolaschia claudopus CIRM-BRFM 2984 isolated from oak limbs.</title>
        <authorList>
            <person name="Navarro D."/>
            <person name="Drula E."/>
            <person name="Chaduli D."/>
            <person name="Cazenave R."/>
            <person name="Ahrendt S."/>
            <person name="Wang J."/>
            <person name="Lipzen A."/>
            <person name="Daum C."/>
            <person name="Barry K."/>
            <person name="Grigoriev I.V."/>
            <person name="Favel A."/>
            <person name="Rosso M.N."/>
            <person name="Martin F."/>
        </authorList>
    </citation>
    <scope>NUCLEOTIDE SEQUENCE [LARGE SCALE GENOMIC DNA]</scope>
    <source>
        <strain evidence="6 7">CIRM-BRFM 2984</strain>
    </source>
</reference>
<sequence length="1374" mass="156191">MPLCLGLLLPNSHFEIRSQQWQYLYGFLVPLSISALTTYQSKPCIDNMPLELLTEIWKHASVSSQHTLGRIVQVSWGWHRTATEISLLWRIIRIREDTTLEVLERWLARTGNQGLCLSIDFRDTAAKLWLLPDTENVHGAQIHDILRILEPYAARWEHLEIIGPFFLHFILLKQKYLSSLSKPLLRSLALRLDIPRPNEHEEPADDSVFQSSPSLERVEILGCPVKWEVYDFRNFKALTLGRFRNPLQWNILATALNSSTTLTSLTLVGQLPSMDSGELPLPIAVPTLMRLVLVFTPFEELARLVSLLNVSEVQSLALSLDAISSSAAVEPTLRFLGELKTWLPRLAIFELEALTMAQDVELPVFFLHFDTLHTLRLNFSSIPASLWTDFLKSNNAGALSGEGQELEKDFGSDQEMEDGFENPVSMGGSPGRPPNQTPLQPGRGHEPKFRRKPGRPAAGRLGPGSLFPGTEEFKKALRNRTVADMDGYGDLTLDELEMNTAQVTRWEQTNWLLRAEEMEMFALMLNYSEVAQRDGWLFLSCAPTCFPLATLNGLNWSLPLTPENLHAQKLSVLAEIFEYRTEVRVHHLVCFHLSGGHWTIFCHDLDTDGPGRRVRRLRLNSLARPRDIELTALEKDLGFSIEDQVLLSFYLHPHRFANEDKEFCHTRPKITTQMKIFEEEHFALQLSDSETCGFWAVFIVLSILLKFDPKQTLAKDMNLKPIKLKGLLAPMYQAFRANPTGVPLDLVQQLFAKFKPALDYGSLKESWFSQRPAYIAPAEAEVSNDDSAEMMTRRICDPSIADSFWMLGDERVEVVELRALHDDKALRANLFDAALRLSVHDVEASSPGVDYYVADSSVAMALQDLKKYKGDNDVVGTAPKLWNTRQLWFEDQLIIPWLWKPQDHWLLVAVNMNDKKIYVYDSAMKGSRRGKSVTERTFQMLRWEHQTRYQTDLAEGWKDEPNLLAVPQHEAVLDRGLCVLWFARQLMCGNADTTKWLWSEAECKAERDVLLRRLASAIHADMQEHNVTQLARMGFVVSDPEDEKDALRRDVTQGMYPLLPSTVIQNTQSLADWRRVREERLTGVSVGTCVLIYPPINPPAPAGTTKQVYPALVEKIADSYVEFSWFEGIYDALPMGFDVRNHWRMSTESVKERWLAMVQRKVSWEQFCRIQWPSHLTNGPSVCPSPLFPHETGLAEALIACVPEITAIFCSAKPEHADGASVFTTLDYRFVRSADPERFYRNYLGAGRGYEPFCPADEAFFTTVCDRIQEQVPFYSDDGQVLRPRDELRGWIAGAGRCMLATVAAAYYLDVDLAIAAELLEKRRVSRLVGTHERVLATYVDALEEYSLGMMRQIMDEVIVVTPGIEVPLPQIVP</sequence>
<organism evidence="6 7">
    <name type="scientific">Favolaschia claudopus</name>
    <dbReference type="NCBI Taxonomy" id="2862362"/>
    <lineage>
        <taxon>Eukaryota</taxon>
        <taxon>Fungi</taxon>
        <taxon>Dikarya</taxon>
        <taxon>Basidiomycota</taxon>
        <taxon>Agaricomycotina</taxon>
        <taxon>Agaricomycetes</taxon>
        <taxon>Agaricomycetidae</taxon>
        <taxon>Agaricales</taxon>
        <taxon>Marasmiineae</taxon>
        <taxon>Mycenaceae</taxon>
        <taxon>Favolaschia</taxon>
    </lineage>
</organism>
<keyword evidence="7" id="KW-1185">Reference proteome</keyword>
<dbReference type="GO" id="GO:0006508">
    <property type="term" value="P:proteolysis"/>
    <property type="evidence" value="ECO:0007669"/>
    <property type="project" value="UniProtKB-KW"/>
</dbReference>
<dbReference type="GO" id="GO:0008234">
    <property type="term" value="F:cysteine-type peptidase activity"/>
    <property type="evidence" value="ECO:0007669"/>
    <property type="project" value="InterPro"/>
</dbReference>
<proteinExistence type="inferred from homology"/>
<feature type="region of interest" description="Disordered" evidence="4">
    <location>
        <begin position="401"/>
        <end position="469"/>
    </location>
</feature>
<comment type="caution">
    <text evidence="6">The sequence shown here is derived from an EMBL/GenBank/DDBJ whole genome shotgun (WGS) entry which is preliminary data.</text>
</comment>
<evidence type="ECO:0000313" key="6">
    <source>
        <dbReference type="EMBL" id="KAK7041306.1"/>
    </source>
</evidence>
<dbReference type="SUPFAM" id="SSF54001">
    <property type="entry name" value="Cysteine proteinases"/>
    <property type="match status" value="1"/>
</dbReference>
<accession>A0AAW0CQQ0</accession>
<feature type="compositionally biased region" description="Low complexity" evidence="4">
    <location>
        <begin position="455"/>
        <end position="464"/>
    </location>
</feature>
<dbReference type="PROSITE" id="PS50600">
    <property type="entry name" value="ULP_PROTEASE"/>
    <property type="match status" value="1"/>
</dbReference>
<keyword evidence="3" id="KW-0378">Hydrolase</keyword>
<evidence type="ECO:0000256" key="2">
    <source>
        <dbReference type="ARBA" id="ARBA00022670"/>
    </source>
</evidence>
<keyword evidence="2" id="KW-0645">Protease</keyword>
<dbReference type="GO" id="GO:0019783">
    <property type="term" value="F:ubiquitin-like protein peptidase activity"/>
    <property type="evidence" value="ECO:0007669"/>
    <property type="project" value="UniProtKB-ARBA"/>
</dbReference>
<dbReference type="Gene3D" id="3.40.395.10">
    <property type="entry name" value="Adenoviral Proteinase, Chain A"/>
    <property type="match status" value="1"/>
</dbReference>
<evidence type="ECO:0000256" key="1">
    <source>
        <dbReference type="ARBA" id="ARBA00005234"/>
    </source>
</evidence>
<name>A0AAW0CQQ0_9AGAR</name>
<dbReference type="Proteomes" id="UP001362999">
    <property type="component" value="Unassembled WGS sequence"/>
</dbReference>
<dbReference type="EMBL" id="JAWWNJ010000014">
    <property type="protein sequence ID" value="KAK7041306.1"/>
    <property type="molecule type" value="Genomic_DNA"/>
</dbReference>
<evidence type="ECO:0000259" key="5">
    <source>
        <dbReference type="PROSITE" id="PS50600"/>
    </source>
</evidence>
<feature type="domain" description="Ubiquitin-like protease family profile" evidence="5">
    <location>
        <begin position="780"/>
        <end position="986"/>
    </location>
</feature>
<gene>
    <name evidence="6" type="ORF">R3P38DRAFT_3179974</name>
</gene>
<evidence type="ECO:0000313" key="7">
    <source>
        <dbReference type="Proteomes" id="UP001362999"/>
    </source>
</evidence>
<comment type="similarity">
    <text evidence="1">Belongs to the peptidase C48 family.</text>
</comment>